<evidence type="ECO:0000256" key="2">
    <source>
        <dbReference type="ARBA" id="ARBA00010323"/>
    </source>
</evidence>
<dbReference type="PANTHER" id="PTHR13285">
    <property type="entry name" value="ACYLTRANSFERASE"/>
    <property type="match status" value="1"/>
</dbReference>
<keyword evidence="4 6" id="KW-1133">Transmembrane helix</keyword>
<protein>
    <submittedName>
        <fullName evidence="7">MBOAT-domain-containing protein</fullName>
    </submittedName>
</protein>
<evidence type="ECO:0000313" key="8">
    <source>
        <dbReference type="Proteomes" id="UP000799437"/>
    </source>
</evidence>
<accession>A0A6A6W5K6</accession>
<dbReference type="AlphaFoldDB" id="A0A6A6W5K6"/>
<dbReference type="GO" id="GO:0005783">
    <property type="term" value="C:endoplasmic reticulum"/>
    <property type="evidence" value="ECO:0007669"/>
    <property type="project" value="TreeGrafter"/>
</dbReference>
<dbReference type="Proteomes" id="UP000799437">
    <property type="component" value="Unassembled WGS sequence"/>
</dbReference>
<evidence type="ECO:0000313" key="7">
    <source>
        <dbReference type="EMBL" id="KAF2758162.1"/>
    </source>
</evidence>
<feature type="transmembrane region" description="Helical" evidence="6">
    <location>
        <begin position="191"/>
        <end position="215"/>
    </location>
</feature>
<gene>
    <name evidence="7" type="ORF">EJ05DRAFT_465121</name>
</gene>
<feature type="transmembrane region" description="Helical" evidence="6">
    <location>
        <begin position="227"/>
        <end position="246"/>
    </location>
</feature>
<sequence length="644" mass="73977">MSVVQYLKQCYTLETLDTRFTIPSNVPPRRAAPDPGFETASTSTSTLEIQEASSRATGTVPRAKASQWNTFEYYIYYAVVCVAVFFMFKSTIDVSKSTHPNYGKYERLLSNGWFFGRKVDNSDAQYASFRDNFPYMVLLIIAHPILRKYYDKFCRADTYTKPSNSSNGLTQGLSAAAAADARLEQRISFDIIFSGLLITVLHGFSAFKIVLILYLNYSIAKRTTTRYIPLATWTFNIGLLFANEYYKGYSYARIWNRIFPPPLGLSVDDPLFPKNFGASLDSYGGLVSRWEVLFNITVLRLISFNMDYYWSKADSGGESPIHKKGLDPSNLSERDRVKIPARVSDYNFSNYFAYALYAPLYLTGPIITFNDFLSQLRYRSPSITKDRTIMYGVRFVVVLLTMEIMIHFMYMVAIFHAKPDWSAYTPFQLSMLGYFNLNHIWLKLLIPWRFFRLWALVDGIDPPENMVRCMSDNYSALAFWRGWHRSFNRWIVRYIYVPIGGSGFSGRFGQVRSIANFLAVFTFVALWHDIQLRLLMWGWLITLFVIPEIMGTLVFPARRWKDWPHAYRRICAAGATLNILMMMAANLVGFAIGVDGLVELLKAIFSTLDGLVFISLAMTALFMASNIMFEIREGELRKGIRMKC</sequence>
<proteinExistence type="inferred from homology"/>
<evidence type="ECO:0000256" key="5">
    <source>
        <dbReference type="ARBA" id="ARBA00023136"/>
    </source>
</evidence>
<dbReference type="EMBL" id="ML996572">
    <property type="protein sequence ID" value="KAF2758162.1"/>
    <property type="molecule type" value="Genomic_DNA"/>
</dbReference>
<feature type="transmembrane region" description="Helical" evidence="6">
    <location>
        <begin position="570"/>
        <end position="592"/>
    </location>
</feature>
<keyword evidence="3 6" id="KW-0812">Transmembrane</keyword>
<feature type="transmembrane region" description="Helical" evidence="6">
    <location>
        <begin position="536"/>
        <end position="558"/>
    </location>
</feature>
<evidence type="ECO:0000256" key="6">
    <source>
        <dbReference type="SAM" id="Phobius"/>
    </source>
</evidence>
<dbReference type="Pfam" id="PF03062">
    <property type="entry name" value="MBOAT"/>
    <property type="match status" value="1"/>
</dbReference>
<evidence type="ECO:0000256" key="4">
    <source>
        <dbReference type="ARBA" id="ARBA00022989"/>
    </source>
</evidence>
<evidence type="ECO:0000256" key="1">
    <source>
        <dbReference type="ARBA" id="ARBA00004141"/>
    </source>
</evidence>
<feature type="transmembrane region" description="Helical" evidence="6">
    <location>
        <begin position="604"/>
        <end position="629"/>
    </location>
</feature>
<dbReference type="InterPro" id="IPR051085">
    <property type="entry name" value="MB_O-acyltransferase"/>
</dbReference>
<name>A0A6A6W5K6_9PEZI</name>
<dbReference type="GeneID" id="54483823"/>
<dbReference type="RefSeq" id="XP_033600613.1">
    <property type="nucleotide sequence ID" value="XM_033742769.1"/>
</dbReference>
<keyword evidence="8" id="KW-1185">Reference proteome</keyword>
<dbReference type="GO" id="GO:0008374">
    <property type="term" value="F:O-acyltransferase activity"/>
    <property type="evidence" value="ECO:0007669"/>
    <property type="project" value="TreeGrafter"/>
</dbReference>
<dbReference type="GO" id="GO:0016020">
    <property type="term" value="C:membrane"/>
    <property type="evidence" value="ECO:0007669"/>
    <property type="project" value="UniProtKB-SubCell"/>
</dbReference>
<dbReference type="InterPro" id="IPR004299">
    <property type="entry name" value="MBOAT_fam"/>
</dbReference>
<keyword evidence="5 6" id="KW-0472">Membrane</keyword>
<dbReference type="GO" id="GO:0006506">
    <property type="term" value="P:GPI anchor biosynthetic process"/>
    <property type="evidence" value="ECO:0007669"/>
    <property type="project" value="TreeGrafter"/>
</dbReference>
<comment type="subcellular location">
    <subcellularLocation>
        <location evidence="1">Membrane</location>
        <topology evidence="1">Multi-pass membrane protein</topology>
    </subcellularLocation>
</comment>
<feature type="transmembrane region" description="Helical" evidence="6">
    <location>
        <begin position="74"/>
        <end position="92"/>
    </location>
</feature>
<feature type="transmembrane region" description="Helical" evidence="6">
    <location>
        <begin position="427"/>
        <end position="446"/>
    </location>
</feature>
<comment type="similarity">
    <text evidence="2">Belongs to the membrane-bound acyltransferase family.</text>
</comment>
<dbReference type="PANTHER" id="PTHR13285:SF18">
    <property type="entry name" value="PROTEIN-CYSTEINE N-PALMITOYLTRANSFERASE RASP"/>
    <property type="match status" value="1"/>
</dbReference>
<organism evidence="7 8">
    <name type="scientific">Pseudovirgaria hyperparasitica</name>
    <dbReference type="NCBI Taxonomy" id="470096"/>
    <lineage>
        <taxon>Eukaryota</taxon>
        <taxon>Fungi</taxon>
        <taxon>Dikarya</taxon>
        <taxon>Ascomycota</taxon>
        <taxon>Pezizomycotina</taxon>
        <taxon>Dothideomycetes</taxon>
        <taxon>Dothideomycetes incertae sedis</taxon>
        <taxon>Acrospermales</taxon>
        <taxon>Acrospermaceae</taxon>
        <taxon>Pseudovirgaria</taxon>
    </lineage>
</organism>
<reference evidence="7" key="1">
    <citation type="journal article" date="2020" name="Stud. Mycol.">
        <title>101 Dothideomycetes genomes: a test case for predicting lifestyles and emergence of pathogens.</title>
        <authorList>
            <person name="Haridas S."/>
            <person name="Albert R."/>
            <person name="Binder M."/>
            <person name="Bloem J."/>
            <person name="Labutti K."/>
            <person name="Salamov A."/>
            <person name="Andreopoulos B."/>
            <person name="Baker S."/>
            <person name="Barry K."/>
            <person name="Bills G."/>
            <person name="Bluhm B."/>
            <person name="Cannon C."/>
            <person name="Castanera R."/>
            <person name="Culley D."/>
            <person name="Daum C."/>
            <person name="Ezra D."/>
            <person name="Gonzalez J."/>
            <person name="Henrissat B."/>
            <person name="Kuo A."/>
            <person name="Liang C."/>
            <person name="Lipzen A."/>
            <person name="Lutzoni F."/>
            <person name="Magnuson J."/>
            <person name="Mondo S."/>
            <person name="Nolan M."/>
            <person name="Ohm R."/>
            <person name="Pangilinan J."/>
            <person name="Park H.-J."/>
            <person name="Ramirez L."/>
            <person name="Alfaro M."/>
            <person name="Sun H."/>
            <person name="Tritt A."/>
            <person name="Yoshinaga Y."/>
            <person name="Zwiers L.-H."/>
            <person name="Turgeon B."/>
            <person name="Goodwin S."/>
            <person name="Spatafora J."/>
            <person name="Crous P."/>
            <person name="Grigoriev I."/>
        </authorList>
    </citation>
    <scope>NUCLEOTIDE SEQUENCE</scope>
    <source>
        <strain evidence="7">CBS 121739</strain>
    </source>
</reference>
<feature type="transmembrane region" description="Helical" evidence="6">
    <location>
        <begin position="514"/>
        <end position="530"/>
    </location>
</feature>
<dbReference type="OrthoDB" id="420606at2759"/>
<feature type="transmembrane region" description="Helical" evidence="6">
    <location>
        <begin position="391"/>
        <end position="415"/>
    </location>
</feature>
<feature type="transmembrane region" description="Helical" evidence="6">
    <location>
        <begin position="351"/>
        <end position="370"/>
    </location>
</feature>
<evidence type="ECO:0000256" key="3">
    <source>
        <dbReference type="ARBA" id="ARBA00022692"/>
    </source>
</evidence>